<evidence type="ECO:0008006" key="4">
    <source>
        <dbReference type="Google" id="ProtNLM"/>
    </source>
</evidence>
<dbReference type="AlphaFoldDB" id="A0A951UPR7"/>
<name>A0A951UPR7_9CYAN</name>
<feature type="signal peptide" evidence="1">
    <location>
        <begin position="1"/>
        <end position="30"/>
    </location>
</feature>
<comment type="caution">
    <text evidence="2">The sequence shown here is derived from an EMBL/GenBank/DDBJ whole genome shotgun (WGS) entry which is preliminary data.</text>
</comment>
<evidence type="ECO:0000256" key="1">
    <source>
        <dbReference type="SAM" id="SignalP"/>
    </source>
</evidence>
<dbReference type="EMBL" id="JAHHHD010000065">
    <property type="protein sequence ID" value="MBW4662256.1"/>
    <property type="molecule type" value="Genomic_DNA"/>
</dbReference>
<keyword evidence="1" id="KW-0732">Signal</keyword>
<dbReference type="Proteomes" id="UP000757435">
    <property type="component" value="Unassembled WGS sequence"/>
</dbReference>
<feature type="chain" id="PRO_5038061786" description="C-type lysozyme inhibitor domain-containing protein" evidence="1">
    <location>
        <begin position="31"/>
        <end position="137"/>
    </location>
</feature>
<proteinExistence type="predicted"/>
<protein>
    <recommendedName>
        <fullName evidence="4">C-type lysozyme inhibitor domain-containing protein</fullName>
    </recommendedName>
</protein>
<reference evidence="2" key="2">
    <citation type="journal article" date="2022" name="Microbiol. Resour. Announc.">
        <title>Metagenome Sequencing to Explore Phylogenomics of Terrestrial Cyanobacteria.</title>
        <authorList>
            <person name="Ward R.D."/>
            <person name="Stajich J.E."/>
            <person name="Johansen J.R."/>
            <person name="Huntemann M."/>
            <person name="Clum A."/>
            <person name="Foster B."/>
            <person name="Foster B."/>
            <person name="Roux S."/>
            <person name="Palaniappan K."/>
            <person name="Varghese N."/>
            <person name="Mukherjee S."/>
            <person name="Reddy T.B.K."/>
            <person name="Daum C."/>
            <person name="Copeland A."/>
            <person name="Chen I.A."/>
            <person name="Ivanova N.N."/>
            <person name="Kyrpides N.C."/>
            <person name="Shapiro N."/>
            <person name="Eloe-Fadrosh E.A."/>
            <person name="Pietrasiak N."/>
        </authorList>
    </citation>
    <scope>NUCLEOTIDE SEQUENCE</scope>
    <source>
        <strain evidence="2">UHER 2000/2452</strain>
    </source>
</reference>
<gene>
    <name evidence="2" type="ORF">KME15_26685</name>
</gene>
<evidence type="ECO:0000313" key="2">
    <source>
        <dbReference type="EMBL" id="MBW4662256.1"/>
    </source>
</evidence>
<reference evidence="2" key="1">
    <citation type="submission" date="2021-05" db="EMBL/GenBank/DDBJ databases">
        <authorList>
            <person name="Pietrasiak N."/>
            <person name="Ward R."/>
            <person name="Stajich J.E."/>
            <person name="Kurbessoian T."/>
        </authorList>
    </citation>
    <scope>NUCLEOTIDE SEQUENCE</scope>
    <source>
        <strain evidence="2">UHER 2000/2452</strain>
    </source>
</reference>
<evidence type="ECO:0000313" key="3">
    <source>
        <dbReference type="Proteomes" id="UP000757435"/>
    </source>
</evidence>
<organism evidence="2 3">
    <name type="scientific">Drouetiella hepatica Uher 2000/2452</name>
    <dbReference type="NCBI Taxonomy" id="904376"/>
    <lineage>
        <taxon>Bacteria</taxon>
        <taxon>Bacillati</taxon>
        <taxon>Cyanobacteriota</taxon>
        <taxon>Cyanophyceae</taxon>
        <taxon>Oculatellales</taxon>
        <taxon>Oculatellaceae</taxon>
        <taxon>Drouetiella</taxon>
    </lineage>
</organism>
<accession>A0A951UPR7</accession>
<sequence>MNNTKRQLMGSVAIASLLCAEITLPIAAHAATPEASIRLSQLQPWRQAYECGDFAIELGEEGRDRYSYEAVNARGQKLSLSDGTHHGGRNYSSIYTFNGNDGTQYVLEDFGGGKAALSIGNYPDASVTYDCTTDGNP</sequence>